<dbReference type="EMBL" id="AP011723">
    <property type="protein sequence ID" value="BAJ46818.1"/>
    <property type="molecule type" value="Genomic_DNA"/>
</dbReference>
<feature type="domain" description="Endonuclease GajA/Old nuclease/RecF-like AAA" evidence="1">
    <location>
        <begin position="1"/>
        <end position="83"/>
    </location>
</feature>
<reference evidence="2 4" key="1">
    <citation type="journal article" date="2005" name="Environ. Microbiol.">
        <title>Genetic and functional properties of uncultivated thermophilic crenarchaeotes from a subsurface gold mine as revealed by analysis of genome fragments.</title>
        <authorList>
            <person name="Nunoura T."/>
            <person name="Hirayama H."/>
            <person name="Takami H."/>
            <person name="Oida H."/>
            <person name="Nishi S."/>
            <person name="Shimamura S."/>
            <person name="Suzuki Y."/>
            <person name="Inagaki F."/>
            <person name="Takai K."/>
            <person name="Nealson K.H."/>
            <person name="Horikoshi K."/>
        </authorList>
    </citation>
    <scope>NUCLEOTIDE SEQUENCE [LARGE SCALE GENOMIC DNA]</scope>
</reference>
<dbReference type="InterPro" id="IPR041685">
    <property type="entry name" value="AAA_GajA/Old/RecF-like"/>
</dbReference>
<dbReference type="PANTHER" id="PTHR43581">
    <property type="entry name" value="ATP/GTP PHOSPHATASE"/>
    <property type="match status" value="1"/>
</dbReference>
<reference evidence="2 4" key="2">
    <citation type="journal article" date="2011" name="Nucleic Acids Res.">
        <title>Insights into the evolution of Archaea and eukaryotic protein modifier systems revealed by the genome of a novel archaeal group.</title>
        <authorList>
            <person name="Nunoura T."/>
            <person name="Takaki Y."/>
            <person name="Kakuta J."/>
            <person name="Nishi S."/>
            <person name="Sugahara J."/>
            <person name="Kazama H."/>
            <person name="Chee G."/>
            <person name="Hattori M."/>
            <person name="Kanai A."/>
            <person name="Atomi H."/>
            <person name="Takai K."/>
            <person name="Takami H."/>
        </authorList>
    </citation>
    <scope>NUCLEOTIDE SEQUENCE [LARGE SCALE GENOMIC DNA]</scope>
</reference>
<evidence type="ECO:0000313" key="3">
    <source>
        <dbReference type="EMBL" id="BAJ49905.1"/>
    </source>
</evidence>
<dbReference type="BioCyc" id="CCAL311458:G131R-39-MONOMER"/>
<dbReference type="Pfam" id="PF13175">
    <property type="entry name" value="AAA_15"/>
    <property type="match status" value="2"/>
</dbReference>
<dbReference type="InterPro" id="IPR027417">
    <property type="entry name" value="P-loop_NTPase"/>
</dbReference>
<dbReference type="STRING" id="311458.CSUB_C0040"/>
<protein>
    <submittedName>
        <fullName evidence="2">Hypothetical conserved protein</fullName>
    </submittedName>
</protein>
<name>E6N3B2_CALS0</name>
<dbReference type="InterPro" id="IPR014592">
    <property type="entry name" value="P-loop_UCP034888"/>
</dbReference>
<evidence type="ECO:0000313" key="4">
    <source>
        <dbReference type="Proteomes" id="UP000008120"/>
    </source>
</evidence>
<accession>E6N3B2</accession>
<dbReference type="EMBL" id="BA000048">
    <property type="protein sequence ID" value="BAJ49905.1"/>
    <property type="molecule type" value="Genomic_DNA"/>
</dbReference>
<sequence length="431" mass="48374">MIEKLTIQGFKSLKNVSLDLGLITVIIGPNRSGKSSVLHALAALRQSLGQGHLYANGQMINLGSYQNILSTQSKEIKFVLTGKRFIDPAELAPISRSDNKIEYVTYKYGVMFGSDAAWVWHSGEISCNGLRFKATLDSYGNQELEPRRIQVDEIGAVDLAEAPYIAKPIVSTMTFSSNTPTTSIMLRRVKDAYDKIFNVIFNDLDSFRFVPVLRGFDNHSYKLTGYNSDVIANPNVTIQAQYASNLLTYRRDKLEDKVSDWTEKITGARIYVRIEPPDLAALRSRDGEVETYLVNDGFGLNQIVIMLLALAVAPEMSIIGIEEPEIHLHPRSQATLADILTDVAKKEKKQLIITTHSEHILLRLLTAVARRDLSPEELKVYYFERVGGETKVTNLAVNEKGQLEGGLKGFFEAELENWEKYLEALRPSKER</sequence>
<dbReference type="PIRSF" id="PIRSF034888">
    <property type="entry name" value="P-loop_UCP034888"/>
    <property type="match status" value="1"/>
</dbReference>
<evidence type="ECO:0000313" key="2">
    <source>
        <dbReference type="EMBL" id="BAJ46818.1"/>
    </source>
</evidence>
<proteinExistence type="predicted"/>
<dbReference type="Gene3D" id="3.40.50.300">
    <property type="entry name" value="P-loop containing nucleotide triphosphate hydrolases"/>
    <property type="match status" value="2"/>
</dbReference>
<feature type="domain" description="Endonuclease GajA/Old nuclease/RecF-like AAA" evidence="1">
    <location>
        <begin position="238"/>
        <end position="360"/>
    </location>
</feature>
<dbReference type="AlphaFoldDB" id="E6N3B2"/>
<dbReference type="PANTHER" id="PTHR43581:SF2">
    <property type="entry name" value="EXCINUCLEASE ATPASE SUBUNIT"/>
    <property type="match status" value="1"/>
</dbReference>
<evidence type="ECO:0000259" key="1">
    <source>
        <dbReference type="Pfam" id="PF13175"/>
    </source>
</evidence>
<dbReference type="Proteomes" id="UP000008120">
    <property type="component" value="Chromosome"/>
</dbReference>
<dbReference type="KEGG" id="csu:CSUB_C0040"/>
<dbReference type="InterPro" id="IPR051396">
    <property type="entry name" value="Bact_Antivir_Def_Nuclease"/>
</dbReference>
<organism evidence="2 4">
    <name type="scientific">Caldiarchaeum subterraneum</name>
    <dbReference type="NCBI Taxonomy" id="311458"/>
    <lineage>
        <taxon>Archaea</taxon>
        <taxon>Nitrososphaerota</taxon>
        <taxon>Candidatus Caldarchaeales</taxon>
        <taxon>Candidatus Caldarchaeaceae</taxon>
        <taxon>Candidatus Caldarchaeum</taxon>
    </lineage>
</organism>
<reference evidence="2" key="3">
    <citation type="journal article" date="2012" name="PLoS ONE">
        <title>A Deeply Branching Thermophilic Bacterium with an Ancient Acetyl-CoA Pathway Dominates a Subsurface Ecosystem.</title>
        <authorList>
            <person name="Takami H."/>
            <person name="Noguchi H."/>
            <person name="Takaki Y."/>
            <person name="Uchiyama I."/>
            <person name="Toyoda A."/>
            <person name="Nishi S."/>
            <person name="Chee G.-J."/>
            <person name="Arai W."/>
            <person name="Nunoura T."/>
            <person name="Itoh T."/>
            <person name="Hattori M."/>
            <person name="Takai K."/>
        </authorList>
    </citation>
    <scope>NUCLEOTIDE SEQUENCE</scope>
</reference>
<gene>
    <name evidence="3" type="ORF">CSUB_C0040</name>
    <name evidence="2" type="ORF">HGMM_F29E04C24</name>
</gene>
<dbReference type="SUPFAM" id="SSF52540">
    <property type="entry name" value="P-loop containing nucleoside triphosphate hydrolases"/>
    <property type="match status" value="1"/>
</dbReference>